<proteinExistence type="predicted"/>
<protein>
    <submittedName>
        <fullName evidence="1">Uncharacterized protein</fullName>
    </submittedName>
</protein>
<dbReference type="VEuPathDB" id="FungiDB:PHYBLDRAFT_164237"/>
<dbReference type="EMBL" id="KV440974">
    <property type="protein sequence ID" value="OAD77321.1"/>
    <property type="molecule type" value="Genomic_DNA"/>
</dbReference>
<gene>
    <name evidence="1" type="ORF">PHYBLDRAFT_164237</name>
</gene>
<sequence length="106" mass="12192">MVEIVITSEQEALKYANGGIKIKDKSTYGFPSLGPNLDHIFSYCPECKSLIYEKCNISKHICNCFLESNHALKRTKYNLSDDSETENYSKDCSEVFEILYELISQY</sequence>
<name>A0A167P648_PHYB8</name>
<keyword evidence="2" id="KW-1185">Reference proteome</keyword>
<dbReference type="Proteomes" id="UP000077315">
    <property type="component" value="Unassembled WGS sequence"/>
</dbReference>
<dbReference type="GeneID" id="28995879"/>
<organism evidence="1 2">
    <name type="scientific">Phycomyces blakesleeanus (strain ATCC 8743b / DSM 1359 / FGSC 10004 / NBRC 33097 / NRRL 1555)</name>
    <dbReference type="NCBI Taxonomy" id="763407"/>
    <lineage>
        <taxon>Eukaryota</taxon>
        <taxon>Fungi</taxon>
        <taxon>Fungi incertae sedis</taxon>
        <taxon>Mucoromycota</taxon>
        <taxon>Mucoromycotina</taxon>
        <taxon>Mucoromycetes</taxon>
        <taxon>Mucorales</taxon>
        <taxon>Phycomycetaceae</taxon>
        <taxon>Phycomyces</taxon>
    </lineage>
</organism>
<dbReference type="RefSeq" id="XP_018295361.1">
    <property type="nucleotide sequence ID" value="XM_018434973.1"/>
</dbReference>
<dbReference type="AlphaFoldDB" id="A0A167P648"/>
<accession>A0A167P648</accession>
<evidence type="ECO:0000313" key="2">
    <source>
        <dbReference type="Proteomes" id="UP000077315"/>
    </source>
</evidence>
<dbReference type="InParanoid" id="A0A167P648"/>
<reference evidence="2" key="1">
    <citation type="submission" date="2015-06" db="EMBL/GenBank/DDBJ databases">
        <title>Expansion of signal transduction pathways in fungi by whole-genome duplication.</title>
        <authorList>
            <consortium name="DOE Joint Genome Institute"/>
            <person name="Corrochano L.M."/>
            <person name="Kuo A."/>
            <person name="Marcet-Houben M."/>
            <person name="Polaino S."/>
            <person name="Salamov A."/>
            <person name="Villalobos J.M."/>
            <person name="Alvarez M.I."/>
            <person name="Avalos J."/>
            <person name="Benito E.P."/>
            <person name="Benoit I."/>
            <person name="Burger G."/>
            <person name="Camino L.P."/>
            <person name="Canovas D."/>
            <person name="Cerda-Olmedo E."/>
            <person name="Cheng J.-F."/>
            <person name="Dominguez A."/>
            <person name="Elias M."/>
            <person name="Eslava A.P."/>
            <person name="Glaser F."/>
            <person name="Grimwood J."/>
            <person name="Gutierrez G."/>
            <person name="Heitman J."/>
            <person name="Henrissat B."/>
            <person name="Iturriaga E.A."/>
            <person name="Lang B.F."/>
            <person name="Lavin J.L."/>
            <person name="Lee S."/>
            <person name="Li W."/>
            <person name="Lindquist E."/>
            <person name="Lopez-Garcia S."/>
            <person name="Luque E.M."/>
            <person name="Marcos A.T."/>
            <person name="Martin J."/>
            <person name="McCluskey K."/>
            <person name="Medina H.R."/>
            <person name="Miralles-Duran A."/>
            <person name="Miyazaki A."/>
            <person name="Munoz-Torres E."/>
            <person name="Oguiza J.A."/>
            <person name="Ohm R."/>
            <person name="Olmedo M."/>
            <person name="Orejas M."/>
            <person name="Ortiz-Castellanos L."/>
            <person name="Pisabarro A.G."/>
            <person name="Rodriguez-Romero J."/>
            <person name="Ruiz-Herrera J."/>
            <person name="Ruiz-Vazquez R."/>
            <person name="Sanz C."/>
            <person name="Schackwitz W."/>
            <person name="Schmutz J."/>
            <person name="Shahriari M."/>
            <person name="Shelest E."/>
            <person name="Silva-Franco F."/>
            <person name="Soanes D."/>
            <person name="Syed K."/>
            <person name="Tagua V.G."/>
            <person name="Talbot N.J."/>
            <person name="Thon M."/>
            <person name="De vries R.P."/>
            <person name="Wiebenga A."/>
            <person name="Yadav J.S."/>
            <person name="Braun E.L."/>
            <person name="Baker S."/>
            <person name="Garre V."/>
            <person name="Horwitz B."/>
            <person name="Torres-Martinez S."/>
            <person name="Idnurm A."/>
            <person name="Herrera-Estrella A."/>
            <person name="Gabaldon T."/>
            <person name="Grigoriev I.V."/>
        </authorList>
    </citation>
    <scope>NUCLEOTIDE SEQUENCE [LARGE SCALE GENOMIC DNA]</scope>
    <source>
        <strain evidence="2">NRRL 1555(-)</strain>
    </source>
</reference>
<evidence type="ECO:0000313" key="1">
    <source>
        <dbReference type="EMBL" id="OAD77321.1"/>
    </source>
</evidence>